<dbReference type="Proteomes" id="UP000240542">
    <property type="component" value="Unassembled WGS sequence"/>
</dbReference>
<evidence type="ECO:0000313" key="3">
    <source>
        <dbReference type="Proteomes" id="UP000240542"/>
    </source>
</evidence>
<evidence type="ECO:0000256" key="1">
    <source>
        <dbReference type="SAM" id="SignalP"/>
    </source>
</evidence>
<organism evidence="2 3">
    <name type="scientific">Murinocardiopsis flavida</name>
    <dbReference type="NCBI Taxonomy" id="645275"/>
    <lineage>
        <taxon>Bacteria</taxon>
        <taxon>Bacillati</taxon>
        <taxon>Actinomycetota</taxon>
        <taxon>Actinomycetes</taxon>
        <taxon>Streptosporangiales</taxon>
        <taxon>Nocardiopsidaceae</taxon>
        <taxon>Murinocardiopsis</taxon>
    </lineage>
</organism>
<comment type="caution">
    <text evidence="2">The sequence shown here is derived from an EMBL/GenBank/DDBJ whole genome shotgun (WGS) entry which is preliminary data.</text>
</comment>
<dbReference type="EMBL" id="PYGA01000020">
    <property type="protein sequence ID" value="PSK91308.1"/>
    <property type="molecule type" value="Genomic_DNA"/>
</dbReference>
<proteinExistence type="predicted"/>
<dbReference type="OrthoDB" id="3436465at2"/>
<sequence>MKHKLSAMLALVALLTASLSASASADGSASQTGKLPVLGKAEFTGEMSANAGKNDAKATVEVNSLKRAKDGELTTLMYTVRNEHESESYPLTAWSASPTYTYAPIKSMSGAVLDTNEKIRYHNLTDEKFYCFCSNTNGTSTADVIEAGSHGVVWGSFLIPKEVKSVTVRVPGFSAIKDVPIN</sequence>
<gene>
    <name evidence="2" type="ORF">CLV63_12034</name>
</gene>
<evidence type="ECO:0000313" key="2">
    <source>
        <dbReference type="EMBL" id="PSK91308.1"/>
    </source>
</evidence>
<reference evidence="2 3" key="1">
    <citation type="submission" date="2018-03" db="EMBL/GenBank/DDBJ databases">
        <title>Genomic Encyclopedia of Archaeal and Bacterial Type Strains, Phase II (KMG-II): from individual species to whole genera.</title>
        <authorList>
            <person name="Goeker M."/>
        </authorList>
    </citation>
    <scope>NUCLEOTIDE SEQUENCE [LARGE SCALE GENOMIC DNA]</scope>
    <source>
        <strain evidence="2 3">DSM 45312</strain>
    </source>
</reference>
<protein>
    <recommendedName>
        <fullName evidence="4">DUF5067 domain-containing protein</fullName>
    </recommendedName>
</protein>
<dbReference type="RefSeq" id="WP_146165653.1">
    <property type="nucleotide sequence ID" value="NZ_PYGA01000020.1"/>
</dbReference>
<dbReference type="AlphaFoldDB" id="A0A2P8D270"/>
<feature type="chain" id="PRO_5038708081" description="DUF5067 domain-containing protein" evidence="1">
    <location>
        <begin position="24"/>
        <end position="182"/>
    </location>
</feature>
<keyword evidence="3" id="KW-1185">Reference proteome</keyword>
<accession>A0A2P8D270</accession>
<evidence type="ECO:0008006" key="4">
    <source>
        <dbReference type="Google" id="ProtNLM"/>
    </source>
</evidence>
<feature type="signal peptide" evidence="1">
    <location>
        <begin position="1"/>
        <end position="23"/>
    </location>
</feature>
<keyword evidence="1" id="KW-0732">Signal</keyword>
<name>A0A2P8D270_9ACTN</name>